<reference evidence="2" key="1">
    <citation type="submission" date="2021-01" db="EMBL/GenBank/DDBJ databases">
        <authorList>
            <person name="Corre E."/>
            <person name="Pelletier E."/>
            <person name="Niang G."/>
            <person name="Scheremetjew M."/>
            <person name="Finn R."/>
            <person name="Kale V."/>
            <person name="Holt S."/>
            <person name="Cochrane G."/>
            <person name="Meng A."/>
            <person name="Brown T."/>
            <person name="Cohen L."/>
        </authorList>
    </citation>
    <scope>NUCLEOTIDE SEQUENCE</scope>
    <source>
        <strain evidence="2">Ms1</strain>
    </source>
</reference>
<organism evidence="2">
    <name type="scientific">Bicosoecida sp. CB-2014</name>
    <dbReference type="NCBI Taxonomy" id="1486930"/>
    <lineage>
        <taxon>Eukaryota</taxon>
        <taxon>Sar</taxon>
        <taxon>Stramenopiles</taxon>
        <taxon>Bigyra</taxon>
        <taxon>Opalozoa</taxon>
        <taxon>Bicosoecida</taxon>
    </lineage>
</organism>
<feature type="chain" id="PRO_5030672169" description="Cellulase" evidence="1">
    <location>
        <begin position="34"/>
        <end position="302"/>
    </location>
</feature>
<protein>
    <recommendedName>
        <fullName evidence="3">Cellulase</fullName>
    </recommendedName>
</protein>
<dbReference type="AlphaFoldDB" id="A0A7S1GAR6"/>
<evidence type="ECO:0008006" key="3">
    <source>
        <dbReference type="Google" id="ProtNLM"/>
    </source>
</evidence>
<proteinExistence type="predicted"/>
<gene>
    <name evidence="2" type="ORF">BSP0115_LOCUS11706</name>
</gene>
<name>A0A7S1GAR6_9STRA</name>
<feature type="signal peptide" evidence="1">
    <location>
        <begin position="1"/>
        <end position="33"/>
    </location>
</feature>
<sequence>MPAFARARAAAGGATALVVTAVVAATLAAGADATTAGATATRGVSEAGQVYYKFIGCRPYDINAFIFNGMYVWPEGTTDYPAAVADFCAATDGCVAGYVWHQDNYNSVQLYNSEAFADGGVDNVGADLNDGTYAQRCCAGTCDDAGGGAVELGNSVGQSWAQISNWQPYDAQFFVVIAAAAPPTCDDGVQNQDETGVDCGGQTCDPCATGEACTVDGDCASDICLFGATAAATGTCVDADAANGDACPGVGVVKRAVGADGRRYLISSDGEGDADFRIGGTNWYILATPEARGLVGVDCSAP</sequence>
<dbReference type="EMBL" id="HBFS01017395">
    <property type="protein sequence ID" value="CAD8918444.1"/>
    <property type="molecule type" value="Transcribed_RNA"/>
</dbReference>
<evidence type="ECO:0000313" key="2">
    <source>
        <dbReference type="EMBL" id="CAD8918444.1"/>
    </source>
</evidence>
<accession>A0A7S1GAR6</accession>
<evidence type="ECO:0000256" key="1">
    <source>
        <dbReference type="SAM" id="SignalP"/>
    </source>
</evidence>
<keyword evidence="1" id="KW-0732">Signal</keyword>